<dbReference type="CDD" id="cd06464">
    <property type="entry name" value="ACD_sHsps-like"/>
    <property type="match status" value="1"/>
</dbReference>
<dbReference type="Gene3D" id="2.60.40.790">
    <property type="match status" value="1"/>
</dbReference>
<evidence type="ECO:0000259" key="3">
    <source>
        <dbReference type="PROSITE" id="PS01031"/>
    </source>
</evidence>
<dbReference type="Proteomes" id="UP000188879">
    <property type="component" value="Unassembled WGS sequence"/>
</dbReference>
<feature type="domain" description="SHSP" evidence="3">
    <location>
        <begin position="30"/>
        <end position="129"/>
    </location>
</feature>
<dbReference type="SUPFAM" id="SSF49764">
    <property type="entry name" value="HSP20-like chaperones"/>
    <property type="match status" value="1"/>
</dbReference>
<evidence type="ECO:0000256" key="2">
    <source>
        <dbReference type="RuleBase" id="RU003616"/>
    </source>
</evidence>
<reference evidence="4 5" key="1">
    <citation type="submission" date="2016-10" db="EMBL/GenBank/DDBJ databases">
        <title>Draft Genome sequence of Roseomonas sp. strain M3.</title>
        <authorList>
            <person name="Subhash Y."/>
            <person name="Lee S."/>
        </authorList>
    </citation>
    <scope>NUCLEOTIDE SEQUENCE [LARGE SCALE GENOMIC DNA]</scope>
    <source>
        <strain evidence="4 5">M3</strain>
    </source>
</reference>
<dbReference type="RefSeq" id="WP_076956877.1">
    <property type="nucleotide sequence ID" value="NZ_MLCO01000066.1"/>
</dbReference>
<dbReference type="EMBL" id="MLCO01000066">
    <property type="protein sequence ID" value="ONG55773.1"/>
    <property type="molecule type" value="Genomic_DNA"/>
</dbReference>
<dbReference type="OrthoDB" id="9792695at2"/>
<evidence type="ECO:0000313" key="5">
    <source>
        <dbReference type="Proteomes" id="UP000188879"/>
    </source>
</evidence>
<dbReference type="InterPro" id="IPR008978">
    <property type="entry name" value="HSP20-like_chaperone"/>
</dbReference>
<gene>
    <name evidence="4" type="ORF">BKE38_08255</name>
</gene>
<accession>A0A1V2H6L8</accession>
<evidence type="ECO:0000313" key="4">
    <source>
        <dbReference type="EMBL" id="ONG55773.1"/>
    </source>
</evidence>
<evidence type="ECO:0000256" key="1">
    <source>
        <dbReference type="PROSITE-ProRule" id="PRU00285"/>
    </source>
</evidence>
<keyword evidence="5" id="KW-1185">Reference proteome</keyword>
<comment type="caution">
    <text evidence="4">The sequence shown here is derived from an EMBL/GenBank/DDBJ whole genome shotgun (WGS) entry which is preliminary data.</text>
</comment>
<proteinExistence type="inferred from homology"/>
<dbReference type="Pfam" id="PF00011">
    <property type="entry name" value="HSP20"/>
    <property type="match status" value="1"/>
</dbReference>
<name>A0A1V2H6L8_9PROT</name>
<organism evidence="4 5">
    <name type="scientific">Teichococcus deserti</name>
    <dbReference type="NCBI Taxonomy" id="1817963"/>
    <lineage>
        <taxon>Bacteria</taxon>
        <taxon>Pseudomonadati</taxon>
        <taxon>Pseudomonadota</taxon>
        <taxon>Alphaproteobacteria</taxon>
        <taxon>Acetobacterales</taxon>
        <taxon>Roseomonadaceae</taxon>
        <taxon>Roseomonas</taxon>
    </lineage>
</organism>
<sequence length="129" mass="14065">MSRPPAHLMWADALALMSRAEQLRRGFFQPVAAGWEPPVDLLETEGALVIVVALPGVAANDVELVVGGGEIAIQGLRRLPPALRSARVHRMELPQGRFERRVALPPGTFELSRRELADGCLTIVLRKVA</sequence>
<dbReference type="AlphaFoldDB" id="A0A1V2H6L8"/>
<comment type="similarity">
    <text evidence="1 2">Belongs to the small heat shock protein (HSP20) family.</text>
</comment>
<dbReference type="InterPro" id="IPR002068">
    <property type="entry name" value="A-crystallin/Hsp20_dom"/>
</dbReference>
<protein>
    <submittedName>
        <fullName evidence="4">Heat-shock protein Hsp20</fullName>
    </submittedName>
</protein>
<dbReference type="PROSITE" id="PS01031">
    <property type="entry name" value="SHSP"/>
    <property type="match status" value="1"/>
</dbReference>